<dbReference type="KEGG" id="psw:LK03_17380"/>
<reference evidence="2 3" key="1">
    <citation type="submission" date="2014-09" db="EMBL/GenBank/DDBJ databases">
        <authorList>
            <person name="Chan K.-G."/>
        </authorList>
    </citation>
    <scope>NUCLEOTIDE SEQUENCE [LARGE SCALE GENOMIC DNA]</scope>
    <source>
        <strain evidence="2 3">ND07</strain>
    </source>
</reference>
<feature type="domain" description="DUF7693" evidence="1">
    <location>
        <begin position="2"/>
        <end position="87"/>
    </location>
</feature>
<proteinExistence type="predicted"/>
<name>A0A089WNN5_9PSED</name>
<gene>
    <name evidence="2" type="ORF">LK03_17380</name>
</gene>
<evidence type="ECO:0000313" key="3">
    <source>
        <dbReference type="Proteomes" id="UP000029493"/>
    </source>
</evidence>
<dbReference type="EMBL" id="CP009455">
    <property type="protein sequence ID" value="AIR90925.1"/>
    <property type="molecule type" value="Genomic_DNA"/>
</dbReference>
<evidence type="ECO:0000313" key="2">
    <source>
        <dbReference type="EMBL" id="AIR90925.1"/>
    </source>
</evidence>
<dbReference type="Pfam" id="PF24745">
    <property type="entry name" value="DUF7693"/>
    <property type="match status" value="1"/>
</dbReference>
<accession>A0A089WNN5</accession>
<organism evidence="2 3">
    <name type="scientific">Pseudomonas cremoricolorata</name>
    <dbReference type="NCBI Taxonomy" id="157783"/>
    <lineage>
        <taxon>Bacteria</taxon>
        <taxon>Pseudomonadati</taxon>
        <taxon>Pseudomonadota</taxon>
        <taxon>Gammaproteobacteria</taxon>
        <taxon>Pseudomonadales</taxon>
        <taxon>Pseudomonadaceae</taxon>
        <taxon>Pseudomonas</taxon>
    </lineage>
</organism>
<dbReference type="Proteomes" id="UP000029493">
    <property type="component" value="Chromosome"/>
</dbReference>
<dbReference type="STRING" id="157783.LK03_17380"/>
<evidence type="ECO:0000259" key="1">
    <source>
        <dbReference type="Pfam" id="PF24745"/>
    </source>
</evidence>
<dbReference type="AlphaFoldDB" id="A0A089WNN5"/>
<dbReference type="InterPro" id="IPR056110">
    <property type="entry name" value="DUF7693"/>
</dbReference>
<keyword evidence="3" id="KW-1185">Reference proteome</keyword>
<dbReference type="RefSeq" id="WP_038413581.1">
    <property type="nucleotide sequence ID" value="NZ_CP009455.1"/>
</dbReference>
<sequence length="88" mass="10065">MYQRLRDAALGVHALRVERRLEHAWVQVDIDAWSLTLELGEHGLARCLACQTAEGAHADSEHWPRAGSDPCELLSQWERTRIEHLLRG</sequence>
<protein>
    <recommendedName>
        <fullName evidence="1">DUF7693 domain-containing protein</fullName>
    </recommendedName>
</protein>